<evidence type="ECO:0000256" key="4">
    <source>
        <dbReference type="ARBA" id="ARBA00023004"/>
    </source>
</evidence>
<evidence type="ECO:0000313" key="7">
    <source>
        <dbReference type="Proteomes" id="UP000028545"/>
    </source>
</evidence>
<keyword evidence="3 6" id="KW-0560">Oxidoreductase</keyword>
<dbReference type="GO" id="GO:0010436">
    <property type="term" value="F:carotenoid dioxygenase activity"/>
    <property type="evidence" value="ECO:0007669"/>
    <property type="project" value="TreeGrafter"/>
</dbReference>
<reference evidence="6 7" key="1">
    <citation type="journal article" date="2014" name="Genome Announc.">
        <title>Draft genome sequence of the pathogenic fungus Scedosporium apiospermum.</title>
        <authorList>
            <person name="Vandeputte P."/>
            <person name="Ghamrawi S."/>
            <person name="Rechenmann M."/>
            <person name="Iltis A."/>
            <person name="Giraud S."/>
            <person name="Fleury M."/>
            <person name="Thornton C."/>
            <person name="Delhaes L."/>
            <person name="Meyer W."/>
            <person name="Papon N."/>
            <person name="Bouchara J.P."/>
        </authorList>
    </citation>
    <scope>NUCLEOTIDE SEQUENCE [LARGE SCALE GENOMIC DNA]</scope>
    <source>
        <strain evidence="6 7">IHEM 14462</strain>
    </source>
</reference>
<accession>A0A084GG45</accession>
<dbReference type="OMA" id="ASYRNRW"/>
<dbReference type="EMBL" id="JOWA01000033">
    <property type="protein sequence ID" value="KEZ46307.1"/>
    <property type="molecule type" value="Genomic_DNA"/>
</dbReference>
<keyword evidence="6" id="KW-0223">Dioxygenase</keyword>
<comment type="similarity">
    <text evidence="1">Belongs to the carotenoid oxygenase family.</text>
</comment>
<sequence length="501" mass="56322">MAGHFRGTLPPASKSFPSLPQFSGFMKPCRFEGEVHHLEVRGTIPPELDGTFYRVMPDPQFPPFVDNDPWFNGDGSISAFRFHNGNVNFQQKYVRTEKFIREREAQRALGGKYRNKYTDAVEFKIRTTANTNIFYFNKVLLAIKEDAPPYALDPVTLETIGLCDFDGQLPSLTFTAHPKVDPITKELVAFGYEARGDGTPDVCYYTISPDGKFTEVVWIVAPVVGLIHDFAVTENWVLFPIIPQICDIDRLKQGGEHWQWDPKVPVYLGVLPRRGAKGSDVKWFRAPNAFPGHSTNAYETPDGKVIFDLPLTDKNVFFWWPDAEGNAPDPESIKAEYVRFTIDPKATDLELPTPEVILQSDMEFPRIDDRVAMTRHRHSFFDMMDPKLGTDFGVIAPVLGGGHPLYNSLGHLDHETGKLEVYFPGPTHMVQEPVFVPRSTDAPEGDGFLVVLVSNYATMSSELHIVDTQDFSSAKAIVLLNLRLRAGLHGNWVDAKEFAAE</sequence>
<keyword evidence="4 5" id="KW-0408">Iron</keyword>
<name>A0A084GG45_PSEDA</name>
<dbReference type="GO" id="GO:0046872">
    <property type="term" value="F:metal ion binding"/>
    <property type="evidence" value="ECO:0007669"/>
    <property type="project" value="UniProtKB-KW"/>
</dbReference>
<evidence type="ECO:0000313" key="6">
    <source>
        <dbReference type="EMBL" id="KEZ46307.1"/>
    </source>
</evidence>
<dbReference type="PANTHER" id="PTHR10543:SF89">
    <property type="entry name" value="CAROTENOID 9,10(9',10')-CLEAVAGE DIOXYGENASE 1"/>
    <property type="match status" value="1"/>
</dbReference>
<dbReference type="GeneID" id="27718754"/>
<protein>
    <submittedName>
        <fullName evidence="6">Lignostilbene-alpha,beta-dioxygenase isozyme I</fullName>
        <ecNumber evidence="6">1.13.11.43</ecNumber>
    </submittedName>
</protein>
<evidence type="ECO:0000256" key="2">
    <source>
        <dbReference type="ARBA" id="ARBA00022723"/>
    </source>
</evidence>
<feature type="binding site" evidence="5">
    <location>
        <position position="489"/>
    </location>
    <ligand>
        <name>Fe cation</name>
        <dbReference type="ChEBI" id="CHEBI:24875"/>
        <note>catalytic</note>
    </ligand>
</feature>
<comment type="caution">
    <text evidence="6">The sequence shown here is derived from an EMBL/GenBank/DDBJ whole genome shotgun (WGS) entry which is preliminary data.</text>
</comment>
<gene>
    <name evidence="6" type="ORF">SAPIO_CDS0602</name>
</gene>
<proteinExistence type="inferred from homology"/>
<dbReference type="Proteomes" id="UP000028545">
    <property type="component" value="Unassembled WGS sequence"/>
</dbReference>
<dbReference type="HOGENOM" id="CLU_016472_6_2_1"/>
<dbReference type="RefSeq" id="XP_016646106.1">
    <property type="nucleotide sequence ID" value="XM_016783340.1"/>
</dbReference>
<dbReference type="InterPro" id="IPR004294">
    <property type="entry name" value="Carotenoid_Oase"/>
</dbReference>
<feature type="binding site" evidence="5">
    <location>
        <position position="228"/>
    </location>
    <ligand>
        <name>Fe cation</name>
        <dbReference type="ChEBI" id="CHEBI:24875"/>
        <note>catalytic</note>
    </ligand>
</feature>
<feature type="binding site" evidence="5">
    <location>
        <position position="293"/>
    </location>
    <ligand>
        <name>Fe cation</name>
        <dbReference type="ChEBI" id="CHEBI:24875"/>
        <note>catalytic</note>
    </ligand>
</feature>
<dbReference type="OrthoDB" id="1069523at2759"/>
<organism evidence="6 7">
    <name type="scientific">Pseudallescheria apiosperma</name>
    <name type="common">Scedosporium apiospermum</name>
    <dbReference type="NCBI Taxonomy" id="563466"/>
    <lineage>
        <taxon>Eukaryota</taxon>
        <taxon>Fungi</taxon>
        <taxon>Dikarya</taxon>
        <taxon>Ascomycota</taxon>
        <taxon>Pezizomycotina</taxon>
        <taxon>Sordariomycetes</taxon>
        <taxon>Hypocreomycetidae</taxon>
        <taxon>Microascales</taxon>
        <taxon>Microascaceae</taxon>
        <taxon>Scedosporium</taxon>
    </lineage>
</organism>
<dbReference type="AlphaFoldDB" id="A0A084GG45"/>
<comment type="cofactor">
    <cofactor evidence="5">
        <name>Fe(2+)</name>
        <dbReference type="ChEBI" id="CHEBI:29033"/>
    </cofactor>
    <text evidence="5">Binds 1 Fe(2+) ion per subunit.</text>
</comment>
<dbReference type="EC" id="1.13.11.43" evidence="6"/>
<dbReference type="VEuPathDB" id="FungiDB:SAPIO_CDS0602"/>
<evidence type="ECO:0000256" key="3">
    <source>
        <dbReference type="ARBA" id="ARBA00023002"/>
    </source>
</evidence>
<keyword evidence="2 5" id="KW-0479">Metal-binding</keyword>
<evidence type="ECO:0000256" key="5">
    <source>
        <dbReference type="PIRSR" id="PIRSR604294-1"/>
    </source>
</evidence>
<dbReference type="PANTHER" id="PTHR10543">
    <property type="entry name" value="BETA-CAROTENE DIOXYGENASE"/>
    <property type="match status" value="1"/>
</dbReference>
<dbReference type="GO" id="GO:0016121">
    <property type="term" value="P:carotene catabolic process"/>
    <property type="evidence" value="ECO:0007669"/>
    <property type="project" value="TreeGrafter"/>
</dbReference>
<dbReference type="Pfam" id="PF03055">
    <property type="entry name" value="RPE65"/>
    <property type="match status" value="1"/>
</dbReference>
<keyword evidence="7" id="KW-1185">Reference proteome</keyword>
<feature type="binding site" evidence="5">
    <location>
        <position position="177"/>
    </location>
    <ligand>
        <name>Fe cation</name>
        <dbReference type="ChEBI" id="CHEBI:24875"/>
        <note>catalytic</note>
    </ligand>
</feature>
<evidence type="ECO:0000256" key="1">
    <source>
        <dbReference type="ARBA" id="ARBA00006787"/>
    </source>
</evidence>
<dbReference type="GO" id="GO:0050054">
    <property type="term" value="F:lignostilbene alpha beta-dioxygenase activity"/>
    <property type="evidence" value="ECO:0007669"/>
    <property type="project" value="UniProtKB-EC"/>
</dbReference>
<dbReference type="KEGG" id="sapo:SAPIO_CDS0602"/>